<comment type="caution">
    <text evidence="5">The sequence shown here is derived from an EMBL/GenBank/DDBJ whole genome shotgun (WGS) entry which is preliminary data.</text>
</comment>
<keyword evidence="2" id="KW-0067">ATP-binding</keyword>
<dbReference type="SUPFAM" id="SSF46785">
    <property type="entry name" value="Winged helix' DNA-binding domain"/>
    <property type="match status" value="1"/>
</dbReference>
<dbReference type="PANTHER" id="PTHR13504:SF38">
    <property type="entry name" value="FIDO DOMAIN-CONTAINING PROTEIN"/>
    <property type="match status" value="1"/>
</dbReference>
<dbReference type="GO" id="GO:0005524">
    <property type="term" value="F:ATP binding"/>
    <property type="evidence" value="ECO:0007669"/>
    <property type="project" value="UniProtKB-KW"/>
</dbReference>
<dbReference type="EMBL" id="PEYV01000021">
    <property type="protein sequence ID" value="PIS21745.1"/>
    <property type="molecule type" value="Genomic_DNA"/>
</dbReference>
<evidence type="ECO:0000256" key="3">
    <source>
        <dbReference type="PIRSR" id="PIRSR640198-3"/>
    </source>
</evidence>
<protein>
    <recommendedName>
        <fullName evidence="4">Fido domain-containing protein</fullName>
    </recommendedName>
</protein>
<evidence type="ECO:0000259" key="4">
    <source>
        <dbReference type="PROSITE" id="PS51459"/>
    </source>
</evidence>
<accession>A0A2H0XA75</accession>
<organism evidence="5 6">
    <name type="scientific">candidate division WWE3 bacterium CG08_land_8_20_14_0_20_41_15</name>
    <dbReference type="NCBI Taxonomy" id="1975086"/>
    <lineage>
        <taxon>Bacteria</taxon>
        <taxon>Katanobacteria</taxon>
    </lineage>
</organism>
<evidence type="ECO:0000256" key="2">
    <source>
        <dbReference type="PIRSR" id="PIRSR640198-2"/>
    </source>
</evidence>
<feature type="binding site" evidence="2">
    <location>
        <begin position="208"/>
        <end position="215"/>
    </location>
    <ligand>
        <name>ATP</name>
        <dbReference type="ChEBI" id="CHEBI:30616"/>
    </ligand>
</feature>
<dbReference type="Proteomes" id="UP000231098">
    <property type="component" value="Unassembled WGS sequence"/>
</dbReference>
<evidence type="ECO:0000313" key="5">
    <source>
        <dbReference type="EMBL" id="PIS21745.1"/>
    </source>
</evidence>
<dbReference type="SUPFAM" id="SSF140931">
    <property type="entry name" value="Fic-like"/>
    <property type="match status" value="1"/>
</dbReference>
<sequence>MLPFTKMSYSPKFLITNNILRSIGSIEAAKAIIESSPLIPSWERQFQKEAVARTIHYSTHIEGNPLNFTEVKKIISGQEEDVVARERDIQEIINYRKAMEYIDEMARKEKEEGKSYYIGVDLIKGIHKILSEKFLDSNRGGKYREHQATSRNSITKEITIVYPPADEIAAGVENFLDWLNSEEAQKNHPTLKSGIIHHELVRIHPFDDLNGRAARVTSTLSLYLDGYDIKNFFSLEEHFDSDAENYYNALKSIGEKDPDLTIWLEYFTEGLAIELHRVKDKVLKLSKDAKLKQAVGGQVYLSERQEIIVERIQNFGSVSNKDFEKMFPNVSDDTILRELTDLKKKGAIKKEGSTKAARYVLG</sequence>
<feature type="site" description="Important for autoinhibition of adenylyltransferase activity" evidence="3">
    <location>
        <position position="62"/>
    </location>
</feature>
<evidence type="ECO:0000256" key="1">
    <source>
        <dbReference type="PIRSR" id="PIRSR640198-1"/>
    </source>
</evidence>
<gene>
    <name evidence="5" type="ORF">COT51_01135</name>
</gene>
<proteinExistence type="predicted"/>
<dbReference type="InterPro" id="IPR036597">
    <property type="entry name" value="Fido-like_dom_sf"/>
</dbReference>
<keyword evidence="2" id="KW-0547">Nucleotide-binding</keyword>
<feature type="active site" evidence="1">
    <location>
        <position position="204"/>
    </location>
</feature>
<dbReference type="InterPro" id="IPR036388">
    <property type="entry name" value="WH-like_DNA-bd_sf"/>
</dbReference>
<dbReference type="Gene3D" id="1.10.10.10">
    <property type="entry name" value="Winged helix-like DNA-binding domain superfamily/Winged helix DNA-binding domain"/>
    <property type="match status" value="1"/>
</dbReference>
<dbReference type="AlphaFoldDB" id="A0A2H0XA75"/>
<dbReference type="PANTHER" id="PTHR13504">
    <property type="entry name" value="FIDO DOMAIN-CONTAINING PROTEIN DDB_G0283145"/>
    <property type="match status" value="1"/>
</dbReference>
<dbReference type="PROSITE" id="PS51459">
    <property type="entry name" value="FIDO"/>
    <property type="match status" value="1"/>
</dbReference>
<dbReference type="InterPro" id="IPR036390">
    <property type="entry name" value="WH_DNA-bd_sf"/>
</dbReference>
<feature type="domain" description="Fido" evidence="4">
    <location>
        <begin position="118"/>
        <end position="269"/>
    </location>
</feature>
<evidence type="ECO:0000313" key="6">
    <source>
        <dbReference type="Proteomes" id="UP000231098"/>
    </source>
</evidence>
<dbReference type="Pfam" id="PF02661">
    <property type="entry name" value="Fic"/>
    <property type="match status" value="1"/>
</dbReference>
<reference evidence="6" key="1">
    <citation type="submission" date="2017-09" db="EMBL/GenBank/DDBJ databases">
        <title>Depth-based differentiation of microbial function through sediment-hosted aquifers and enrichment of novel symbionts in the deep terrestrial subsurface.</title>
        <authorList>
            <person name="Probst A.J."/>
            <person name="Ladd B."/>
            <person name="Jarett J.K."/>
            <person name="Geller-Mcgrath D.E."/>
            <person name="Sieber C.M.K."/>
            <person name="Emerson J.B."/>
            <person name="Anantharaman K."/>
            <person name="Thomas B.C."/>
            <person name="Malmstrom R."/>
            <person name="Stieglmeier M."/>
            <person name="Klingl A."/>
            <person name="Woyke T."/>
            <person name="Ryan C.M."/>
            <person name="Banfield J.F."/>
        </authorList>
    </citation>
    <scope>NUCLEOTIDE SEQUENCE [LARGE SCALE GENOMIC DNA]</scope>
</reference>
<dbReference type="InterPro" id="IPR003812">
    <property type="entry name" value="Fido"/>
</dbReference>
<name>A0A2H0XA75_UNCKA</name>
<dbReference type="InterPro" id="IPR040198">
    <property type="entry name" value="Fido_containing"/>
</dbReference>
<dbReference type="Gene3D" id="1.10.3290.10">
    <property type="entry name" value="Fido-like domain"/>
    <property type="match status" value="1"/>
</dbReference>